<keyword evidence="2" id="KW-1185">Reference proteome</keyword>
<protein>
    <recommendedName>
        <fullName evidence="3">PIN domain-containing protein</fullName>
    </recommendedName>
</protein>
<dbReference type="RefSeq" id="WP_341409240.1">
    <property type="nucleotide sequence ID" value="NZ_JBBUTH010000002.1"/>
</dbReference>
<evidence type="ECO:0000313" key="1">
    <source>
        <dbReference type="EMBL" id="MEK8049558.1"/>
    </source>
</evidence>
<dbReference type="EMBL" id="JBBUTH010000002">
    <property type="protein sequence ID" value="MEK8049558.1"/>
    <property type="molecule type" value="Genomic_DNA"/>
</dbReference>
<evidence type="ECO:0008006" key="3">
    <source>
        <dbReference type="Google" id="ProtNLM"/>
    </source>
</evidence>
<organism evidence="1 2">
    <name type="scientific">Pseudaquabacterium inlustre</name>
    <dbReference type="NCBI Taxonomy" id="2984192"/>
    <lineage>
        <taxon>Bacteria</taxon>
        <taxon>Pseudomonadati</taxon>
        <taxon>Pseudomonadota</taxon>
        <taxon>Betaproteobacteria</taxon>
        <taxon>Burkholderiales</taxon>
        <taxon>Sphaerotilaceae</taxon>
        <taxon>Pseudaquabacterium</taxon>
    </lineage>
</organism>
<dbReference type="Proteomes" id="UP001365405">
    <property type="component" value="Unassembled WGS sequence"/>
</dbReference>
<sequence length="178" mass="20253">MHLIDTNVMMAASAVRELSAVAARAMPQEVLLREIVFDWLTQFDQSDSRIVLDDAGLIRGEYERNLPFNWQEQEYGLQVLQSKLDRSQVEIVPIDSVQANGEHIAVLAHQHEKLVPDREDRKWVACALAASVLHSATPPIVYGAESDWYMAEKELKRIGLQFIRLLPDSWYQAKLPAT</sequence>
<gene>
    <name evidence="1" type="ORF">AACH10_04840</name>
</gene>
<reference evidence="1 2" key="1">
    <citation type="submission" date="2024-04" db="EMBL/GenBank/DDBJ databases">
        <title>Novel species of the genus Ideonella isolated from streams.</title>
        <authorList>
            <person name="Lu H."/>
        </authorList>
    </citation>
    <scope>NUCLEOTIDE SEQUENCE [LARGE SCALE GENOMIC DNA]</scope>
    <source>
        <strain evidence="1 2">DXS22W</strain>
    </source>
</reference>
<comment type="caution">
    <text evidence="1">The sequence shown here is derived from an EMBL/GenBank/DDBJ whole genome shotgun (WGS) entry which is preliminary data.</text>
</comment>
<evidence type="ECO:0000313" key="2">
    <source>
        <dbReference type="Proteomes" id="UP001365405"/>
    </source>
</evidence>
<accession>A0ABU9CCG8</accession>
<name>A0ABU9CCG8_9BURK</name>
<proteinExistence type="predicted"/>